<dbReference type="PANTHER" id="PTHR47515:SF1">
    <property type="entry name" value="BLR2054 PROTEIN"/>
    <property type="match status" value="1"/>
</dbReference>
<dbReference type="Pfam" id="PF13683">
    <property type="entry name" value="rve_3"/>
    <property type="match status" value="1"/>
</dbReference>
<dbReference type="EMBL" id="JACHGJ010000002">
    <property type="protein sequence ID" value="MBB6479458.1"/>
    <property type="molecule type" value="Genomic_DNA"/>
</dbReference>
<name>A0A841R9S7_9SPIO</name>
<feature type="domain" description="Integrase catalytic" evidence="1">
    <location>
        <begin position="45"/>
        <end position="206"/>
    </location>
</feature>
<dbReference type="InterPro" id="IPR036397">
    <property type="entry name" value="RNaseH_sf"/>
</dbReference>
<keyword evidence="3" id="KW-1185">Reference proteome</keyword>
<dbReference type="Gene3D" id="3.30.420.10">
    <property type="entry name" value="Ribonuclease H-like superfamily/Ribonuclease H"/>
    <property type="match status" value="1"/>
</dbReference>
<proteinExistence type="predicted"/>
<dbReference type="InterPro" id="IPR012337">
    <property type="entry name" value="RNaseH-like_sf"/>
</dbReference>
<dbReference type="PROSITE" id="PS50994">
    <property type="entry name" value="INTEGRASE"/>
    <property type="match status" value="1"/>
</dbReference>
<gene>
    <name evidence="2" type="ORF">HNR50_001116</name>
</gene>
<dbReference type="SUPFAM" id="SSF53098">
    <property type="entry name" value="Ribonuclease H-like"/>
    <property type="match status" value="1"/>
</dbReference>
<evidence type="ECO:0000313" key="2">
    <source>
        <dbReference type="EMBL" id="MBB6479458.1"/>
    </source>
</evidence>
<dbReference type="NCBIfam" id="NF033516">
    <property type="entry name" value="transpos_IS3"/>
    <property type="match status" value="1"/>
</dbReference>
<dbReference type="PANTHER" id="PTHR47515">
    <property type="entry name" value="LOW CALCIUM RESPONSE LOCUS PROTEIN T"/>
    <property type="match status" value="1"/>
</dbReference>
<dbReference type="GO" id="GO:0003676">
    <property type="term" value="F:nucleic acid binding"/>
    <property type="evidence" value="ECO:0007669"/>
    <property type="project" value="InterPro"/>
</dbReference>
<accession>A0A841R9S7</accession>
<comment type="caution">
    <text evidence="2">The sequence shown here is derived from an EMBL/GenBank/DDBJ whole genome shotgun (WGS) entry which is preliminary data.</text>
</comment>
<dbReference type="AlphaFoldDB" id="A0A841R9S7"/>
<evidence type="ECO:0000259" key="1">
    <source>
        <dbReference type="PROSITE" id="PS50994"/>
    </source>
</evidence>
<dbReference type="GO" id="GO:0015074">
    <property type="term" value="P:DNA integration"/>
    <property type="evidence" value="ECO:0007669"/>
    <property type="project" value="InterPro"/>
</dbReference>
<protein>
    <submittedName>
        <fullName evidence="2">Putative transposase</fullName>
    </submittedName>
</protein>
<dbReference type="InterPro" id="IPR048020">
    <property type="entry name" value="Transpos_IS3"/>
</dbReference>
<dbReference type="Proteomes" id="UP000587760">
    <property type="component" value="Unassembled WGS sequence"/>
</dbReference>
<evidence type="ECO:0000313" key="3">
    <source>
        <dbReference type="Proteomes" id="UP000587760"/>
    </source>
</evidence>
<dbReference type="InterPro" id="IPR001584">
    <property type="entry name" value="Integrase_cat-core"/>
</dbReference>
<organism evidence="2 3">
    <name type="scientific">Spirochaeta isovalerica</name>
    <dbReference type="NCBI Taxonomy" id="150"/>
    <lineage>
        <taxon>Bacteria</taxon>
        <taxon>Pseudomonadati</taxon>
        <taxon>Spirochaetota</taxon>
        <taxon>Spirochaetia</taxon>
        <taxon>Spirochaetales</taxon>
        <taxon>Spirochaetaceae</taxon>
        <taxon>Spirochaeta</taxon>
    </lineage>
</organism>
<reference evidence="2 3" key="1">
    <citation type="submission" date="2020-08" db="EMBL/GenBank/DDBJ databases">
        <title>Genomic Encyclopedia of Type Strains, Phase IV (KMG-IV): sequencing the most valuable type-strain genomes for metagenomic binning, comparative biology and taxonomic classification.</title>
        <authorList>
            <person name="Goeker M."/>
        </authorList>
    </citation>
    <scope>NUCLEOTIDE SEQUENCE [LARGE SCALE GENOMIC DNA]</scope>
    <source>
        <strain evidence="2 3">DSM 2461</strain>
    </source>
</reference>
<sequence length="217" mass="25500">MKLRQKKILINHKRTERIYREQGLQIKTRARRKKIAAVERQPVELPENPGVVWAMDFVSDSVAHRRKLKILTVIDPVSNRSPLIHPAFSINGKEVANRLEIAKEEHGKPEYIQCDNGPEFRSKELDQWCYENGIKLVFSRPGKPTDNCHIESFNGTFRNECLNSHYFLSLKDAREKIIDWWEEYNVERPQKRLKGMTPLEYEGMLKKRKSNPTSGRM</sequence>